<dbReference type="AlphaFoldDB" id="A0AAD3SP01"/>
<dbReference type="Proteomes" id="UP001279734">
    <property type="component" value="Unassembled WGS sequence"/>
</dbReference>
<protein>
    <submittedName>
        <fullName evidence="1">Uncharacterized protein</fullName>
    </submittedName>
</protein>
<evidence type="ECO:0000313" key="2">
    <source>
        <dbReference type="Proteomes" id="UP001279734"/>
    </source>
</evidence>
<proteinExistence type="predicted"/>
<comment type="caution">
    <text evidence="1">The sequence shown here is derived from an EMBL/GenBank/DDBJ whole genome shotgun (WGS) entry which is preliminary data.</text>
</comment>
<keyword evidence="2" id="KW-1185">Reference proteome</keyword>
<organism evidence="1 2">
    <name type="scientific">Nepenthes gracilis</name>
    <name type="common">Slender pitcher plant</name>
    <dbReference type="NCBI Taxonomy" id="150966"/>
    <lineage>
        <taxon>Eukaryota</taxon>
        <taxon>Viridiplantae</taxon>
        <taxon>Streptophyta</taxon>
        <taxon>Embryophyta</taxon>
        <taxon>Tracheophyta</taxon>
        <taxon>Spermatophyta</taxon>
        <taxon>Magnoliopsida</taxon>
        <taxon>eudicotyledons</taxon>
        <taxon>Gunneridae</taxon>
        <taxon>Pentapetalae</taxon>
        <taxon>Caryophyllales</taxon>
        <taxon>Nepenthaceae</taxon>
        <taxon>Nepenthes</taxon>
    </lineage>
</organism>
<name>A0AAD3SP01_NEPGR</name>
<gene>
    <name evidence="1" type="ORF">Nepgr_015853</name>
</gene>
<accession>A0AAD3SP01</accession>
<sequence>METIATLSSPPAFVHPSHEMEPGCLASTSSHPTSARVSWPVLRHLQRRKSSLLPYQIHATRTEVSMKKQGNRHRLPSKDKEFRITHHSKDLIAETSYKRNQVTTATCCNQTPMLNSDHSIFQSDSAT</sequence>
<dbReference type="EMBL" id="BSYO01000013">
    <property type="protein sequence ID" value="GMH14012.1"/>
    <property type="molecule type" value="Genomic_DNA"/>
</dbReference>
<reference evidence="1" key="1">
    <citation type="submission" date="2023-05" db="EMBL/GenBank/DDBJ databases">
        <title>Nepenthes gracilis genome sequencing.</title>
        <authorList>
            <person name="Fukushima K."/>
        </authorList>
    </citation>
    <scope>NUCLEOTIDE SEQUENCE</scope>
    <source>
        <strain evidence="1">SING2019-196</strain>
    </source>
</reference>
<evidence type="ECO:0000313" key="1">
    <source>
        <dbReference type="EMBL" id="GMH14012.1"/>
    </source>
</evidence>